<dbReference type="EMBL" id="CP013920">
    <property type="protein sequence ID" value="AMA64844.1"/>
    <property type="molecule type" value="Genomic_DNA"/>
</dbReference>
<feature type="binding site" evidence="12">
    <location>
        <begin position="126"/>
        <end position="129"/>
    </location>
    <ligand>
        <name>NAD(+)</name>
        <dbReference type="ChEBI" id="CHEBI:57540"/>
    </ligand>
</feature>
<dbReference type="PATRIC" id="fig|634113.3.peg.253"/>
<keyword evidence="12" id="KW-0963">Cytoplasm</keyword>
<dbReference type="PANTHER" id="PTHR20836:SF0">
    <property type="entry name" value="4-HYDROXY-TETRAHYDRODIPICOLINATE REDUCTASE 1, CHLOROPLASTIC-RELATED"/>
    <property type="match status" value="1"/>
</dbReference>
<dbReference type="NCBIfam" id="TIGR00036">
    <property type="entry name" value="dapB"/>
    <property type="match status" value="1"/>
</dbReference>
<dbReference type="Gene3D" id="3.30.360.10">
    <property type="entry name" value="Dihydrodipicolinate Reductase, domain 2"/>
    <property type="match status" value="1"/>
</dbReference>
<dbReference type="Proteomes" id="UP000069926">
    <property type="component" value="Chromosome"/>
</dbReference>
<evidence type="ECO:0000256" key="8">
    <source>
        <dbReference type="ARBA" id="ARBA00037922"/>
    </source>
</evidence>
<feature type="domain" description="Dihydrodipicolinate reductase N-terminal" evidence="13">
    <location>
        <begin position="6"/>
        <end position="129"/>
    </location>
</feature>
<evidence type="ECO:0000256" key="10">
    <source>
        <dbReference type="ARBA" id="ARBA00049080"/>
    </source>
</evidence>
<dbReference type="Gene3D" id="3.40.50.720">
    <property type="entry name" value="NAD(P)-binding Rossmann-like Domain"/>
    <property type="match status" value="1"/>
</dbReference>
<protein>
    <recommendedName>
        <fullName evidence="9 12">4-hydroxy-tetrahydrodipicolinate reductase</fullName>
        <shortName evidence="12">HTPA reductase</shortName>
        <ecNumber evidence="9 12">1.17.1.8</ecNumber>
    </recommendedName>
</protein>
<keyword evidence="4 12" id="KW-0220">Diaminopimelate biosynthesis</keyword>
<feature type="binding site" evidence="12">
    <location>
        <begin position="12"/>
        <end position="17"/>
    </location>
    <ligand>
        <name>NAD(+)</name>
        <dbReference type="ChEBI" id="CHEBI:57540"/>
    </ligand>
</feature>
<evidence type="ECO:0000256" key="5">
    <source>
        <dbReference type="ARBA" id="ARBA00023002"/>
    </source>
</evidence>
<dbReference type="Pfam" id="PF01113">
    <property type="entry name" value="DapB_N"/>
    <property type="match status" value="1"/>
</dbReference>
<dbReference type="PIRSF" id="PIRSF000161">
    <property type="entry name" value="DHPR"/>
    <property type="match status" value="1"/>
</dbReference>
<evidence type="ECO:0000256" key="7">
    <source>
        <dbReference type="ARBA" id="ARBA00023154"/>
    </source>
</evidence>
<sequence>MINTDIRVAISGAGGRMGRDLIKAISQHDRVVLGAALGRRDSEIIGIDAGELVGISRLNVKITDNLVNVLDKFDILIDFSGPENSKYCLSICEKYFKSIIIGTTGFNEVEQLFIKKASKIIPIILAANFSIGINLLLKLLEKYIKVIAEYSDIKIIEVHHRNKVDAPSGTSLMIRDVISNSIVSYLKNCSSNIYINSNKQDDDINITTIRVNNIIGEHTIIFANNNEKIKITHKALNRNAFVNGVLKACLWLKWQKNGLYSMKDVLNI</sequence>
<evidence type="ECO:0000256" key="3">
    <source>
        <dbReference type="ARBA" id="ARBA00022857"/>
    </source>
</evidence>
<dbReference type="PANTHER" id="PTHR20836">
    <property type="entry name" value="DIHYDRODIPICOLINATE REDUCTASE"/>
    <property type="match status" value="1"/>
</dbReference>
<comment type="pathway">
    <text evidence="8 12">Amino-acid biosynthesis; L-lysine biosynthesis via DAP pathway; (S)-tetrahydrodipicolinate from L-aspartate: step 4/4.</text>
</comment>
<dbReference type="AlphaFoldDB" id="A0A109QE26"/>
<organism evidence="15 16">
    <name type="scientific">Candidatus Arsenophonus lipoptenae</name>
    <dbReference type="NCBI Taxonomy" id="634113"/>
    <lineage>
        <taxon>Bacteria</taxon>
        <taxon>Pseudomonadati</taxon>
        <taxon>Pseudomonadota</taxon>
        <taxon>Gammaproteobacteria</taxon>
        <taxon>Enterobacterales</taxon>
        <taxon>Morganellaceae</taxon>
        <taxon>Arsenophonus</taxon>
    </lineage>
</organism>
<dbReference type="Pfam" id="PF05173">
    <property type="entry name" value="DapB_C"/>
    <property type="match status" value="1"/>
</dbReference>
<evidence type="ECO:0000256" key="11">
    <source>
        <dbReference type="ARBA" id="ARBA00049396"/>
    </source>
</evidence>
<dbReference type="InterPro" id="IPR000846">
    <property type="entry name" value="DapB_N"/>
</dbReference>
<dbReference type="GO" id="GO:0009089">
    <property type="term" value="P:lysine biosynthetic process via diaminopimelate"/>
    <property type="evidence" value="ECO:0007669"/>
    <property type="project" value="UniProtKB-UniRule"/>
</dbReference>
<dbReference type="SUPFAM" id="SSF51735">
    <property type="entry name" value="NAD(P)-binding Rossmann-fold domains"/>
    <property type="match status" value="1"/>
</dbReference>
<dbReference type="STRING" id="634113.AUT07_00262"/>
<dbReference type="UniPathway" id="UPA00034">
    <property type="reaction ID" value="UER00018"/>
</dbReference>
<feature type="active site" description="Proton donor" evidence="12">
    <location>
        <position position="163"/>
    </location>
</feature>
<gene>
    <name evidence="12 15" type="primary">dapB</name>
    <name evidence="15" type="ORF">AUT07_00262</name>
</gene>
<dbReference type="CDD" id="cd02274">
    <property type="entry name" value="DHDPR_N"/>
    <property type="match status" value="1"/>
</dbReference>
<evidence type="ECO:0000313" key="15">
    <source>
        <dbReference type="EMBL" id="AMA64844.1"/>
    </source>
</evidence>
<comment type="catalytic activity">
    <reaction evidence="10 12">
        <text>(S)-2,3,4,5-tetrahydrodipicolinate + NADP(+) + H2O = (2S,4S)-4-hydroxy-2,3,4,5-tetrahydrodipicolinate + NADPH + H(+)</text>
        <dbReference type="Rhea" id="RHEA:35331"/>
        <dbReference type="ChEBI" id="CHEBI:15377"/>
        <dbReference type="ChEBI" id="CHEBI:15378"/>
        <dbReference type="ChEBI" id="CHEBI:16845"/>
        <dbReference type="ChEBI" id="CHEBI:57783"/>
        <dbReference type="ChEBI" id="CHEBI:58349"/>
        <dbReference type="ChEBI" id="CHEBI:67139"/>
        <dbReference type="EC" id="1.17.1.8"/>
    </reaction>
</comment>
<dbReference type="SUPFAM" id="SSF55347">
    <property type="entry name" value="Glyceraldehyde-3-phosphate dehydrogenase-like, C-terminal domain"/>
    <property type="match status" value="1"/>
</dbReference>
<name>A0A109QE26_9GAMM</name>
<comment type="subcellular location">
    <subcellularLocation>
        <location evidence="12">Cytoplasm</location>
    </subcellularLocation>
</comment>
<dbReference type="InterPro" id="IPR023940">
    <property type="entry name" value="DHDPR_bac"/>
</dbReference>
<dbReference type="GO" id="GO:0051287">
    <property type="term" value="F:NAD binding"/>
    <property type="evidence" value="ECO:0007669"/>
    <property type="project" value="UniProtKB-UniRule"/>
</dbReference>
<comment type="similarity">
    <text evidence="1 12">Belongs to the DapB family.</text>
</comment>
<evidence type="ECO:0000256" key="4">
    <source>
        <dbReference type="ARBA" id="ARBA00022915"/>
    </source>
</evidence>
<keyword evidence="6 12" id="KW-0520">NAD</keyword>
<proteinExistence type="inferred from homology"/>
<feature type="binding site" evidence="12">
    <location>
        <position position="40"/>
    </location>
    <ligand>
        <name>NADP(+)</name>
        <dbReference type="ChEBI" id="CHEBI:58349"/>
    </ligand>
</feature>
<feature type="binding site" evidence="12">
    <location>
        <begin position="169"/>
        <end position="170"/>
    </location>
    <ligand>
        <name>(S)-2,3,4,5-tetrahydrodipicolinate</name>
        <dbReference type="ChEBI" id="CHEBI:16845"/>
    </ligand>
</feature>
<keyword evidence="5 12" id="KW-0560">Oxidoreductase</keyword>
<evidence type="ECO:0000256" key="1">
    <source>
        <dbReference type="ARBA" id="ARBA00006642"/>
    </source>
</evidence>
<dbReference type="GO" id="GO:0019877">
    <property type="term" value="P:diaminopimelate biosynthetic process"/>
    <property type="evidence" value="ECO:0007669"/>
    <property type="project" value="UniProtKB-UniRule"/>
</dbReference>
<dbReference type="InterPro" id="IPR022663">
    <property type="entry name" value="DapB_C"/>
</dbReference>
<dbReference type="HAMAP" id="MF_00102">
    <property type="entry name" value="DapB"/>
    <property type="match status" value="1"/>
</dbReference>
<dbReference type="EC" id="1.17.1.8" evidence="9 12"/>
<reference evidence="15 16" key="1">
    <citation type="submission" date="2016-01" db="EMBL/GenBank/DDBJ databases">
        <title>Genome sequence of Ca. Arsenophonus lipopteni, the exclusive symbiont of a blood sucking fly Lipoptena cervi (Diptera: Hippoboscidae).</title>
        <authorList>
            <person name="Novakova E."/>
            <person name="Hypsa V."/>
            <person name="Nguyen P."/>
            <person name="Husnik F."/>
            <person name="Darby A.C."/>
        </authorList>
    </citation>
    <scope>NUCLEOTIDE SEQUENCE [LARGE SCALE GENOMIC DNA]</scope>
    <source>
        <strain evidence="15 16">CB</strain>
    </source>
</reference>
<evidence type="ECO:0000259" key="14">
    <source>
        <dbReference type="Pfam" id="PF05173"/>
    </source>
</evidence>
<evidence type="ECO:0000256" key="9">
    <source>
        <dbReference type="ARBA" id="ARBA00038983"/>
    </source>
</evidence>
<keyword evidence="3 12" id="KW-0521">NADP</keyword>
<evidence type="ECO:0000256" key="2">
    <source>
        <dbReference type="ARBA" id="ARBA00022605"/>
    </source>
</evidence>
<dbReference type="GO" id="GO:0050661">
    <property type="term" value="F:NADP binding"/>
    <property type="evidence" value="ECO:0007669"/>
    <property type="project" value="UniProtKB-UniRule"/>
</dbReference>
<keyword evidence="2 12" id="KW-0028">Amino-acid biosynthesis</keyword>
<comment type="function">
    <text evidence="12">Catalyzes the conversion of 4-hydroxy-tetrahydrodipicolinate (HTPA) to tetrahydrodipicolinate.</text>
</comment>
<evidence type="ECO:0000313" key="16">
    <source>
        <dbReference type="Proteomes" id="UP000069926"/>
    </source>
</evidence>
<dbReference type="GO" id="GO:0005829">
    <property type="term" value="C:cytosol"/>
    <property type="evidence" value="ECO:0007669"/>
    <property type="project" value="TreeGrafter"/>
</dbReference>
<dbReference type="GO" id="GO:0016726">
    <property type="term" value="F:oxidoreductase activity, acting on CH or CH2 groups, NAD or NADP as acceptor"/>
    <property type="evidence" value="ECO:0007669"/>
    <property type="project" value="UniProtKB-UniRule"/>
</dbReference>
<dbReference type="InterPro" id="IPR036291">
    <property type="entry name" value="NAD(P)-bd_dom_sf"/>
</dbReference>
<comment type="subunit">
    <text evidence="12">Homotetramer.</text>
</comment>
<comment type="caution">
    <text evidence="12">Was originally thought to be a dihydrodipicolinate reductase (DHDPR), catalyzing the conversion of dihydrodipicolinate to tetrahydrodipicolinate. However, it was shown in E.coli that the substrate of the enzymatic reaction is not dihydrodipicolinate (DHDP) but in fact (2S,4S)-4-hydroxy-2,3,4,5-tetrahydrodipicolinic acid (HTPA), the product released by the DapA-catalyzed reaction.</text>
</comment>
<keyword evidence="16" id="KW-1185">Reference proteome</keyword>
<accession>A0A109QE26</accession>
<comment type="caution">
    <text evidence="12">Lacks conserved residue(s) required for the propagation of feature annotation.</text>
</comment>
<feature type="binding site" evidence="12">
    <location>
        <begin position="102"/>
        <end position="104"/>
    </location>
    <ligand>
        <name>NAD(+)</name>
        <dbReference type="ChEBI" id="CHEBI:57540"/>
    </ligand>
</feature>
<keyword evidence="7 12" id="KW-0457">Lysine biosynthesis</keyword>
<feature type="binding site" evidence="12">
    <location>
        <position position="160"/>
    </location>
    <ligand>
        <name>(S)-2,3,4,5-tetrahydrodipicolinate</name>
        <dbReference type="ChEBI" id="CHEBI:16845"/>
    </ligand>
</feature>
<feature type="domain" description="Dihydrodipicolinate reductase C-terminal" evidence="14">
    <location>
        <begin position="132"/>
        <end position="266"/>
    </location>
</feature>
<comment type="catalytic activity">
    <reaction evidence="11 12">
        <text>(S)-2,3,4,5-tetrahydrodipicolinate + NAD(+) + H2O = (2S,4S)-4-hydroxy-2,3,4,5-tetrahydrodipicolinate + NADH + H(+)</text>
        <dbReference type="Rhea" id="RHEA:35323"/>
        <dbReference type="ChEBI" id="CHEBI:15377"/>
        <dbReference type="ChEBI" id="CHEBI:15378"/>
        <dbReference type="ChEBI" id="CHEBI:16845"/>
        <dbReference type="ChEBI" id="CHEBI:57540"/>
        <dbReference type="ChEBI" id="CHEBI:57945"/>
        <dbReference type="ChEBI" id="CHEBI:67139"/>
        <dbReference type="EC" id="1.17.1.8"/>
    </reaction>
</comment>
<dbReference type="OrthoDB" id="9790352at2"/>
<feature type="active site" description="Proton donor/acceptor" evidence="12">
    <location>
        <position position="159"/>
    </location>
</feature>
<dbReference type="KEGG" id="asy:AUT07_00262"/>
<dbReference type="GO" id="GO:0008839">
    <property type="term" value="F:4-hydroxy-tetrahydrodipicolinate reductase"/>
    <property type="evidence" value="ECO:0007669"/>
    <property type="project" value="UniProtKB-UniRule"/>
</dbReference>
<evidence type="ECO:0000256" key="12">
    <source>
        <dbReference type="HAMAP-Rule" id="MF_00102"/>
    </source>
</evidence>
<evidence type="ECO:0000256" key="6">
    <source>
        <dbReference type="ARBA" id="ARBA00023027"/>
    </source>
</evidence>
<evidence type="ECO:0000259" key="13">
    <source>
        <dbReference type="Pfam" id="PF01113"/>
    </source>
</evidence>